<feature type="signal peptide" evidence="1">
    <location>
        <begin position="1"/>
        <end position="29"/>
    </location>
</feature>
<feature type="chain" id="PRO_5037725987" evidence="1">
    <location>
        <begin position="30"/>
        <end position="285"/>
    </location>
</feature>
<dbReference type="AlphaFoldDB" id="A0A919EFX0"/>
<reference evidence="2" key="2">
    <citation type="submission" date="2020-09" db="EMBL/GenBank/DDBJ databases">
        <authorList>
            <person name="Sun Q."/>
            <person name="Ohkuma M."/>
        </authorList>
    </citation>
    <scope>NUCLEOTIDE SEQUENCE</scope>
    <source>
        <strain evidence="2">JCM 4059</strain>
    </source>
</reference>
<keyword evidence="3" id="KW-1185">Reference proteome</keyword>
<keyword evidence="1" id="KW-0732">Signal</keyword>
<reference evidence="2" key="1">
    <citation type="journal article" date="2014" name="Int. J. Syst. Evol. Microbiol.">
        <title>Complete genome sequence of Corynebacterium casei LMG S-19264T (=DSM 44701T), isolated from a smear-ripened cheese.</title>
        <authorList>
            <consortium name="US DOE Joint Genome Institute (JGI-PGF)"/>
            <person name="Walter F."/>
            <person name="Albersmeier A."/>
            <person name="Kalinowski J."/>
            <person name="Ruckert C."/>
        </authorList>
    </citation>
    <scope>NUCLEOTIDE SEQUENCE</scope>
    <source>
        <strain evidence="2">JCM 4059</strain>
    </source>
</reference>
<proteinExistence type="predicted"/>
<accession>A0A919EFX0</accession>
<sequence>MPVTGVRKAVAAGATAALLWLGGTVPAPAVPAAGVAPCTGRGSPEECVAAREAQLAALRDRLGCDHRAPFAAIYARLETTLGQVLRERPPVFAEPSWIAGLDDAFADRYLAAFRADESGRPVPEAWRIAFAVARTGRADAGQDALLGANAHIQRDLPHVLVALGLVRPDGTSRKGDYDRAQIVLDRAYGPVVRELARRYDPFTRLVDDRWNPVAGYTAHQLFVLWRQNAWAHARRLAAARGAAERDAAARAIETDAATWARLLSTVQVPGHRAVRDAYCRGGGGA</sequence>
<evidence type="ECO:0000256" key="1">
    <source>
        <dbReference type="SAM" id="SignalP"/>
    </source>
</evidence>
<evidence type="ECO:0000313" key="3">
    <source>
        <dbReference type="Proteomes" id="UP000638313"/>
    </source>
</evidence>
<comment type="caution">
    <text evidence="2">The sequence shown here is derived from an EMBL/GenBank/DDBJ whole genome shotgun (WGS) entry which is preliminary data.</text>
</comment>
<gene>
    <name evidence="2" type="ORF">GCM10010218_56310</name>
</gene>
<dbReference type="Proteomes" id="UP000638313">
    <property type="component" value="Unassembled WGS sequence"/>
</dbReference>
<dbReference type="Pfam" id="PF19458">
    <property type="entry name" value="DUF5995"/>
    <property type="match status" value="1"/>
</dbReference>
<dbReference type="InterPro" id="IPR046037">
    <property type="entry name" value="DUF5995"/>
</dbReference>
<name>A0A919EFX0_9ACTN</name>
<organism evidence="2 3">
    <name type="scientific">Streptomyces mashuensis</name>
    <dbReference type="NCBI Taxonomy" id="33904"/>
    <lineage>
        <taxon>Bacteria</taxon>
        <taxon>Bacillati</taxon>
        <taxon>Actinomycetota</taxon>
        <taxon>Actinomycetes</taxon>
        <taxon>Kitasatosporales</taxon>
        <taxon>Streptomycetaceae</taxon>
        <taxon>Streptomyces</taxon>
    </lineage>
</organism>
<evidence type="ECO:0000313" key="2">
    <source>
        <dbReference type="EMBL" id="GHF67565.1"/>
    </source>
</evidence>
<dbReference type="EMBL" id="BNBD01000016">
    <property type="protein sequence ID" value="GHF67565.1"/>
    <property type="molecule type" value="Genomic_DNA"/>
</dbReference>
<protein>
    <submittedName>
        <fullName evidence="2">Uncharacterized protein</fullName>
    </submittedName>
</protein>